<name>A0ABP8MJF9_9BACT</name>
<keyword evidence="2" id="KW-1185">Reference proteome</keyword>
<dbReference type="EMBL" id="BAABHD010000010">
    <property type="protein sequence ID" value="GAA4450176.1"/>
    <property type="molecule type" value="Genomic_DNA"/>
</dbReference>
<protein>
    <recommendedName>
        <fullName evidence="3">SnoaL-like domain-containing protein</fullName>
    </recommendedName>
</protein>
<evidence type="ECO:0008006" key="3">
    <source>
        <dbReference type="Google" id="ProtNLM"/>
    </source>
</evidence>
<dbReference type="Proteomes" id="UP001501175">
    <property type="component" value="Unassembled WGS sequence"/>
</dbReference>
<reference evidence="2" key="1">
    <citation type="journal article" date="2019" name="Int. J. Syst. Evol. Microbiol.">
        <title>The Global Catalogue of Microorganisms (GCM) 10K type strain sequencing project: providing services to taxonomists for standard genome sequencing and annotation.</title>
        <authorList>
            <consortium name="The Broad Institute Genomics Platform"/>
            <consortium name="The Broad Institute Genome Sequencing Center for Infectious Disease"/>
            <person name="Wu L."/>
            <person name="Ma J."/>
        </authorList>
    </citation>
    <scope>NUCLEOTIDE SEQUENCE [LARGE SCALE GENOMIC DNA]</scope>
    <source>
        <strain evidence="2">JCM 17927</strain>
    </source>
</reference>
<proteinExistence type="predicted"/>
<sequence>MESPKPLSRPLTLLARTDFRVIYNKHPDTLRIYLQKRYRTDSAAYWQVIGTDPLPKMSGKKFITSKGIGNADTLRREFLPPNAHEVAFLPLLRGITETRSLLRFMPDRVKPTNNEQRLETIIHAGNLTIETSIRTIMYLDTGWGWVLQLEEFVREKANSGWLITDLFDTYTLSTLPTHIRTAVQPKKP</sequence>
<evidence type="ECO:0000313" key="2">
    <source>
        <dbReference type="Proteomes" id="UP001501175"/>
    </source>
</evidence>
<organism evidence="1 2">
    <name type="scientific">Nibrella saemangeumensis</name>
    <dbReference type="NCBI Taxonomy" id="1084526"/>
    <lineage>
        <taxon>Bacteria</taxon>
        <taxon>Pseudomonadati</taxon>
        <taxon>Bacteroidota</taxon>
        <taxon>Cytophagia</taxon>
        <taxon>Cytophagales</taxon>
        <taxon>Spirosomataceae</taxon>
        <taxon>Nibrella</taxon>
    </lineage>
</organism>
<evidence type="ECO:0000313" key="1">
    <source>
        <dbReference type="EMBL" id="GAA4450176.1"/>
    </source>
</evidence>
<gene>
    <name evidence="1" type="ORF">GCM10023189_10470</name>
</gene>
<comment type="caution">
    <text evidence="1">The sequence shown here is derived from an EMBL/GenBank/DDBJ whole genome shotgun (WGS) entry which is preliminary data.</text>
</comment>
<accession>A0ABP8MJF9</accession>